<dbReference type="Proteomes" id="UP000676917">
    <property type="component" value="Unassembled WGS sequence"/>
</dbReference>
<protein>
    <submittedName>
        <fullName evidence="2">Membrane protein</fullName>
    </submittedName>
</protein>
<dbReference type="PIRSF" id="PIRSF021441">
    <property type="entry name" value="DUF1453"/>
    <property type="match status" value="1"/>
</dbReference>
<dbReference type="PANTHER" id="PTHR39164">
    <property type="entry name" value="PROTEIN CCDC"/>
    <property type="match status" value="1"/>
</dbReference>
<keyword evidence="1" id="KW-1133">Transmembrane helix</keyword>
<dbReference type="InterPro" id="IPR031306">
    <property type="entry name" value="CcdC"/>
</dbReference>
<gene>
    <name evidence="2" type="primary">ccdC</name>
    <name evidence="2" type="ORF">J43TS3_08620</name>
</gene>
<proteinExistence type="predicted"/>
<dbReference type="PANTHER" id="PTHR39164:SF1">
    <property type="entry name" value="PROTEIN CCDC"/>
    <property type="match status" value="1"/>
</dbReference>
<evidence type="ECO:0000313" key="2">
    <source>
        <dbReference type="EMBL" id="GIO26251.1"/>
    </source>
</evidence>
<dbReference type="Pfam" id="PF07301">
    <property type="entry name" value="DUF1453"/>
    <property type="match status" value="1"/>
</dbReference>
<feature type="transmembrane region" description="Helical" evidence="1">
    <location>
        <begin position="6"/>
        <end position="23"/>
    </location>
</feature>
<sequence length="158" mass="18176">MFWIIATTVLAFFMATFMIFMRLKASRRPASVKSIILPPLFMSTGAAMFLFPQFQLEWPQVVESIVVGVVFSIFLIRYSKFEIRENNIYLIPSKAFIFILFGLLFVRIILKLIIGSAVSLGETSGMFFLLAFGMIVSWRLAMLYKYKQLEKKLKVSST</sequence>
<feature type="transmembrane region" description="Helical" evidence="1">
    <location>
        <begin position="58"/>
        <end position="76"/>
    </location>
</feature>
<organism evidence="2 3">
    <name type="scientific">Ornithinibacillus bavariensis</name>
    <dbReference type="NCBI Taxonomy" id="545502"/>
    <lineage>
        <taxon>Bacteria</taxon>
        <taxon>Bacillati</taxon>
        <taxon>Bacillota</taxon>
        <taxon>Bacilli</taxon>
        <taxon>Bacillales</taxon>
        <taxon>Bacillaceae</taxon>
        <taxon>Ornithinibacillus</taxon>
    </lineage>
</organism>
<dbReference type="EMBL" id="BORP01000001">
    <property type="protein sequence ID" value="GIO26251.1"/>
    <property type="molecule type" value="Genomic_DNA"/>
</dbReference>
<keyword evidence="1" id="KW-0812">Transmembrane</keyword>
<feature type="transmembrane region" description="Helical" evidence="1">
    <location>
        <begin position="88"/>
        <end position="114"/>
    </location>
</feature>
<feature type="transmembrane region" description="Helical" evidence="1">
    <location>
        <begin position="126"/>
        <end position="144"/>
    </location>
</feature>
<feature type="transmembrane region" description="Helical" evidence="1">
    <location>
        <begin position="35"/>
        <end position="52"/>
    </location>
</feature>
<comment type="caution">
    <text evidence="2">The sequence shown here is derived from an EMBL/GenBank/DDBJ whole genome shotgun (WGS) entry which is preliminary data.</text>
</comment>
<dbReference type="InterPro" id="IPR058247">
    <property type="entry name" value="DUF1453"/>
</dbReference>
<evidence type="ECO:0000313" key="3">
    <source>
        <dbReference type="Proteomes" id="UP000676917"/>
    </source>
</evidence>
<evidence type="ECO:0000256" key="1">
    <source>
        <dbReference type="SAM" id="Phobius"/>
    </source>
</evidence>
<keyword evidence="3" id="KW-1185">Reference proteome</keyword>
<dbReference type="AlphaFoldDB" id="A0A919X653"/>
<keyword evidence="1" id="KW-0472">Membrane</keyword>
<name>A0A919X653_9BACI</name>
<dbReference type="RefSeq" id="WP_212919734.1">
    <property type="nucleotide sequence ID" value="NZ_BORP01000001.1"/>
</dbReference>
<accession>A0A919X653</accession>
<reference evidence="2" key="1">
    <citation type="submission" date="2021-03" db="EMBL/GenBank/DDBJ databases">
        <title>Antimicrobial resistance genes in bacteria isolated from Japanese honey, and their potential for conferring macrolide and lincosamide resistance in the American foulbrood pathogen Paenibacillus larvae.</title>
        <authorList>
            <person name="Okamoto M."/>
            <person name="Kumagai M."/>
            <person name="Kanamori H."/>
            <person name="Takamatsu D."/>
        </authorList>
    </citation>
    <scope>NUCLEOTIDE SEQUENCE</scope>
    <source>
        <strain evidence="2">J43TS3</strain>
    </source>
</reference>